<comment type="caution">
    <text evidence="2">The sequence shown here is derived from an EMBL/GenBank/DDBJ whole genome shotgun (WGS) entry which is preliminary data.</text>
</comment>
<accession>A0ABP7MF20</accession>
<evidence type="ECO:0008006" key="4">
    <source>
        <dbReference type="Google" id="ProtNLM"/>
    </source>
</evidence>
<evidence type="ECO:0000313" key="3">
    <source>
        <dbReference type="Proteomes" id="UP001501000"/>
    </source>
</evidence>
<feature type="transmembrane region" description="Helical" evidence="1">
    <location>
        <begin position="115"/>
        <end position="134"/>
    </location>
</feature>
<evidence type="ECO:0000313" key="2">
    <source>
        <dbReference type="EMBL" id="GAA3921603.1"/>
    </source>
</evidence>
<proteinExistence type="predicted"/>
<sequence length="266" mass="28175">MTSTPSLLLRGGAGSVLRFEGGGPVTLRRTDKEHRIPLAAIQLVHAEGRSVSIVLTAPEGTEPRIYRVTDVSEAAALAFADAVTAALPAEPAPDGAALVTTFALADPPPRATRNWIVGGVVAAVIVAVDVFIALRAPEGEYAFGFLMALVFGGIGAFMIHVVGGETYRQWHLPRHGITVMGEFSHYTNNRKVYRFTDATGGRHTYTTTSGPGRIELAYDPRDPRRVVHPAGPYERIAIAFVTLLGCGIAGGSLYALGAILFVTVKG</sequence>
<keyword evidence="1" id="KW-1133">Transmembrane helix</keyword>
<keyword evidence="1" id="KW-0472">Membrane</keyword>
<evidence type="ECO:0000256" key="1">
    <source>
        <dbReference type="SAM" id="Phobius"/>
    </source>
</evidence>
<reference evidence="3" key="1">
    <citation type="journal article" date="2019" name="Int. J. Syst. Evol. Microbiol.">
        <title>The Global Catalogue of Microorganisms (GCM) 10K type strain sequencing project: providing services to taxonomists for standard genome sequencing and annotation.</title>
        <authorList>
            <consortium name="The Broad Institute Genomics Platform"/>
            <consortium name="The Broad Institute Genome Sequencing Center for Infectious Disease"/>
            <person name="Wu L."/>
            <person name="Ma J."/>
        </authorList>
    </citation>
    <scope>NUCLEOTIDE SEQUENCE [LARGE SCALE GENOMIC DNA]</scope>
    <source>
        <strain evidence="3">JCM 16956</strain>
    </source>
</reference>
<dbReference type="EMBL" id="BAABAJ010000009">
    <property type="protein sequence ID" value="GAA3921603.1"/>
    <property type="molecule type" value="Genomic_DNA"/>
</dbReference>
<organism evidence="2 3">
    <name type="scientific">Streptomyces gulbargensis</name>
    <dbReference type="NCBI Taxonomy" id="364901"/>
    <lineage>
        <taxon>Bacteria</taxon>
        <taxon>Bacillati</taxon>
        <taxon>Actinomycetota</taxon>
        <taxon>Actinomycetes</taxon>
        <taxon>Kitasatosporales</taxon>
        <taxon>Streptomycetaceae</taxon>
        <taxon>Streptomyces</taxon>
    </lineage>
</organism>
<gene>
    <name evidence="2" type="ORF">GCM10022244_33560</name>
</gene>
<keyword evidence="1" id="KW-0812">Transmembrane</keyword>
<dbReference type="Proteomes" id="UP001501000">
    <property type="component" value="Unassembled WGS sequence"/>
</dbReference>
<feature type="transmembrane region" description="Helical" evidence="1">
    <location>
        <begin position="141"/>
        <end position="163"/>
    </location>
</feature>
<name>A0ABP7MF20_9ACTN</name>
<dbReference type="RefSeq" id="WP_345283410.1">
    <property type="nucleotide sequence ID" value="NZ_BAABAJ010000009.1"/>
</dbReference>
<protein>
    <recommendedName>
        <fullName evidence="4">DUF3592 domain-containing protein</fullName>
    </recommendedName>
</protein>
<feature type="transmembrane region" description="Helical" evidence="1">
    <location>
        <begin position="236"/>
        <end position="262"/>
    </location>
</feature>
<keyword evidence="3" id="KW-1185">Reference proteome</keyword>